<keyword evidence="3" id="KW-0998">Cell outer membrane</keyword>
<dbReference type="InterPro" id="IPR020016">
    <property type="entry name" value="Decahaem-assoc_OM_MtrB/PioB"/>
</dbReference>
<comment type="subcellular location">
    <subcellularLocation>
        <location evidence="1">Cell outer membrane</location>
    </subcellularLocation>
</comment>
<gene>
    <name evidence="5" type="ORF">GJ697_22190</name>
</gene>
<comment type="caution">
    <text evidence="5">The sequence shown here is derived from an EMBL/GenBank/DDBJ whole genome shotgun (WGS) entry which is preliminary data.</text>
</comment>
<organism evidence="5 6">
    <name type="scientific">Duganella alba</name>
    <dbReference type="NCBI Taxonomy" id="2666081"/>
    <lineage>
        <taxon>Bacteria</taxon>
        <taxon>Pseudomonadati</taxon>
        <taxon>Pseudomonadota</taxon>
        <taxon>Betaproteobacteria</taxon>
        <taxon>Burkholderiales</taxon>
        <taxon>Oxalobacteraceae</taxon>
        <taxon>Telluria group</taxon>
        <taxon>Duganella</taxon>
    </lineage>
</organism>
<evidence type="ECO:0000256" key="2">
    <source>
        <dbReference type="ARBA" id="ARBA00023136"/>
    </source>
</evidence>
<evidence type="ECO:0000256" key="4">
    <source>
        <dbReference type="SAM" id="SignalP"/>
    </source>
</evidence>
<evidence type="ECO:0000313" key="6">
    <source>
        <dbReference type="Proteomes" id="UP000481037"/>
    </source>
</evidence>
<dbReference type="SUPFAM" id="SSF56935">
    <property type="entry name" value="Porins"/>
    <property type="match status" value="2"/>
</dbReference>
<evidence type="ECO:0000313" key="5">
    <source>
        <dbReference type="EMBL" id="MRX10545.1"/>
    </source>
</evidence>
<reference evidence="5 6" key="1">
    <citation type="submission" date="2019-11" db="EMBL/GenBank/DDBJ databases">
        <title>Novel species isolated from a subtropical stream in China.</title>
        <authorList>
            <person name="Lu H."/>
        </authorList>
    </citation>
    <scope>NUCLEOTIDE SEQUENCE [LARGE SCALE GENOMIC DNA]</scope>
    <source>
        <strain evidence="5 6">FT25W</strain>
    </source>
</reference>
<sequence>MKMNSNLKQPALRHTALALALMAIFSTASAEDEVAQLIKPDSVVIVGLGALSGGKDDRAIYGQYNGKRNSDAYAIVDIDWVTRDDATGTWMRIKVADGGLDDREVSFSREKQGAWKYSAEYSELNREYPRTINTGMTGVGTTSPVISRLAKAGTGANVNIGTERKAAGLGYEQWLTPQLQFEANFKNEDKSGARLWGRGYACAAYVCGSSTTTAMNQANFAAGALLLVPEPIDSSTKQIDMRLNYHDDKLLLSFGYYGSMYNNANGSLNPIVPNAFNSGLGVALPGYPAVGNNIIAGGGMSLQNVLQSAMALPPDNQAHQLYLDGSYGFSRTVKANFKIAYTHASQNDNFAANGLTGAPAGVDSLGAKVDTLLTQFGLTARPTSNLSLLANVKYDHREDKTPLYRYNLEAEAATPATTPASYTNNGAAWFNNRTSNTKTVAKVEASYRLSPAWRATLGGDYNEIKREVPTSAADDNVAGLTALRAKTEESGYRLELRRSMSETLNGSLSYSESKRTGSDWTTLSTLDPAIAGTTAANLALINQYCGGKACYGQKLSYAAILALSGNSVFPLSLTDVKRDKWKFSLDWNPTERLNVQLVAEDGKDTNNAPVSALYGGKAWRESGVSLYSLDAGYMLSEKFSLNAYASHGEQTQHINHSTGYMADLHNFNDAAGLGLKFKATSKLNLTATLAYLNDRNKYGVAAASGVSGTTVTAPSAANTAQAAIGLPDATFRQVGLRLAGMYALQPNADLRIDYGYSRVKFYEWQWSNNGVPFTYSDNTTVNMQNRQNVADIAVRYIYRF</sequence>
<name>A0A6L5QLK9_9BURK</name>
<proteinExistence type="predicted"/>
<feature type="signal peptide" evidence="4">
    <location>
        <begin position="1"/>
        <end position="30"/>
    </location>
</feature>
<evidence type="ECO:0000256" key="1">
    <source>
        <dbReference type="ARBA" id="ARBA00004442"/>
    </source>
</evidence>
<dbReference type="EMBL" id="WKJM01000021">
    <property type="protein sequence ID" value="MRX10545.1"/>
    <property type="molecule type" value="Genomic_DNA"/>
</dbReference>
<feature type="chain" id="PRO_5026808654" evidence="4">
    <location>
        <begin position="31"/>
        <end position="800"/>
    </location>
</feature>
<accession>A0A6L5QLK9</accession>
<evidence type="ECO:0000256" key="3">
    <source>
        <dbReference type="ARBA" id="ARBA00023237"/>
    </source>
</evidence>
<dbReference type="NCBIfam" id="TIGR03509">
    <property type="entry name" value="OMP_MtrB_PioB"/>
    <property type="match status" value="1"/>
</dbReference>
<dbReference type="InterPro" id="IPR036942">
    <property type="entry name" value="Beta-barrel_TonB_sf"/>
</dbReference>
<dbReference type="AlphaFoldDB" id="A0A6L5QLK9"/>
<keyword evidence="6" id="KW-1185">Reference proteome</keyword>
<keyword evidence="2" id="KW-0472">Membrane</keyword>
<keyword evidence="4" id="KW-0732">Signal</keyword>
<dbReference type="Pfam" id="PF11854">
    <property type="entry name" value="MtrB_PioB"/>
    <property type="match status" value="1"/>
</dbReference>
<dbReference type="Proteomes" id="UP000481037">
    <property type="component" value="Unassembled WGS sequence"/>
</dbReference>
<protein>
    <submittedName>
        <fullName evidence="5">MtrB/PioB family decaheme-associated outer membrane protein</fullName>
    </submittedName>
</protein>
<dbReference type="GO" id="GO:0009279">
    <property type="term" value="C:cell outer membrane"/>
    <property type="evidence" value="ECO:0007669"/>
    <property type="project" value="UniProtKB-SubCell"/>
</dbReference>
<dbReference type="Gene3D" id="2.40.170.20">
    <property type="entry name" value="TonB-dependent receptor, beta-barrel domain"/>
    <property type="match status" value="1"/>
</dbReference>